<feature type="signal peptide" evidence="1">
    <location>
        <begin position="1"/>
        <end position="28"/>
    </location>
</feature>
<dbReference type="PROSITE" id="PS51257">
    <property type="entry name" value="PROKAR_LIPOPROTEIN"/>
    <property type="match status" value="1"/>
</dbReference>
<dbReference type="InterPro" id="IPR007433">
    <property type="entry name" value="DUF481"/>
</dbReference>
<dbReference type="Proteomes" id="UP001204376">
    <property type="component" value="Unassembled WGS sequence"/>
</dbReference>
<evidence type="ECO:0000256" key="1">
    <source>
        <dbReference type="SAM" id="SignalP"/>
    </source>
</evidence>
<keyword evidence="3" id="KW-1185">Reference proteome</keyword>
<sequence>MPKKTNQFNVLKTIVLCVAILSCNAAYAQFNDTTRYHTAFLSSGSINKTNDGTAYLLNNAFKFNIKKKSVSLNFTNNWIYGKQNGNVSNNDFSTALDFNLYKTFPHFFYWGLANYNTSYSLKINNQLLAGAGVAYSLFDSENTYLNISDGILFDTSDLMLANNTRDVYETYRNSFRLSFRFNIKNRVIIDGSNFLQNSFDRGSDYIIRSTTNLSFKLQKWLSLTTSLNYNRVNRTSSENLLFTYGLTIEKWF</sequence>
<protein>
    <submittedName>
        <fullName evidence="2">DUF481 domain-containing protein</fullName>
    </submittedName>
</protein>
<keyword evidence="1" id="KW-0732">Signal</keyword>
<proteinExistence type="predicted"/>
<organism evidence="2 3">
    <name type="scientific">Mucilaginibacter aquariorum</name>
    <dbReference type="NCBI Taxonomy" id="2967225"/>
    <lineage>
        <taxon>Bacteria</taxon>
        <taxon>Pseudomonadati</taxon>
        <taxon>Bacteroidota</taxon>
        <taxon>Sphingobacteriia</taxon>
        <taxon>Sphingobacteriales</taxon>
        <taxon>Sphingobacteriaceae</taxon>
        <taxon>Mucilaginibacter</taxon>
    </lineage>
</organism>
<feature type="chain" id="PRO_5045405904" evidence="1">
    <location>
        <begin position="29"/>
        <end position="252"/>
    </location>
</feature>
<dbReference type="Pfam" id="PF04338">
    <property type="entry name" value="DUF481"/>
    <property type="match status" value="1"/>
</dbReference>
<evidence type="ECO:0000313" key="3">
    <source>
        <dbReference type="Proteomes" id="UP001204376"/>
    </source>
</evidence>
<reference evidence="2 3" key="1">
    <citation type="submission" date="2022-07" db="EMBL/GenBank/DDBJ databases">
        <title>Mucilaginibacter sp. JC4.</title>
        <authorList>
            <person name="Le V."/>
            <person name="Ko S.-R."/>
            <person name="Ahn C.-Y."/>
            <person name="Oh H.-M."/>
        </authorList>
    </citation>
    <scope>NUCLEOTIDE SEQUENCE [LARGE SCALE GENOMIC DNA]</scope>
    <source>
        <strain evidence="2 3">JC4</strain>
    </source>
</reference>
<dbReference type="EMBL" id="JANHOH010000003">
    <property type="protein sequence ID" value="MCQ6959323.1"/>
    <property type="molecule type" value="Genomic_DNA"/>
</dbReference>
<accession>A0ABT1T4D4</accession>
<name>A0ABT1T4D4_9SPHI</name>
<gene>
    <name evidence="2" type="ORF">NPE20_15205</name>
</gene>
<evidence type="ECO:0000313" key="2">
    <source>
        <dbReference type="EMBL" id="MCQ6959323.1"/>
    </source>
</evidence>
<comment type="caution">
    <text evidence="2">The sequence shown here is derived from an EMBL/GenBank/DDBJ whole genome shotgun (WGS) entry which is preliminary data.</text>
</comment>
<dbReference type="RefSeq" id="WP_256539520.1">
    <property type="nucleotide sequence ID" value="NZ_JANHOH010000003.1"/>
</dbReference>